<organism evidence="2">
    <name type="scientific">Arundo donax</name>
    <name type="common">Giant reed</name>
    <name type="synonym">Donax arundinaceus</name>
    <dbReference type="NCBI Taxonomy" id="35708"/>
    <lineage>
        <taxon>Eukaryota</taxon>
        <taxon>Viridiplantae</taxon>
        <taxon>Streptophyta</taxon>
        <taxon>Embryophyta</taxon>
        <taxon>Tracheophyta</taxon>
        <taxon>Spermatophyta</taxon>
        <taxon>Magnoliopsida</taxon>
        <taxon>Liliopsida</taxon>
        <taxon>Poales</taxon>
        <taxon>Poaceae</taxon>
        <taxon>PACMAD clade</taxon>
        <taxon>Arundinoideae</taxon>
        <taxon>Arundineae</taxon>
        <taxon>Arundo</taxon>
    </lineage>
</organism>
<reference evidence="2" key="1">
    <citation type="submission" date="2014-09" db="EMBL/GenBank/DDBJ databases">
        <authorList>
            <person name="Magalhaes I.L.F."/>
            <person name="Oliveira U."/>
            <person name="Santos F.R."/>
            <person name="Vidigal T.H.D.A."/>
            <person name="Brescovit A.D."/>
            <person name="Santos A.J."/>
        </authorList>
    </citation>
    <scope>NUCLEOTIDE SEQUENCE</scope>
    <source>
        <tissue evidence="2">Shoot tissue taken approximately 20 cm above the soil surface</tissue>
    </source>
</reference>
<feature type="transmembrane region" description="Helical" evidence="1">
    <location>
        <begin position="21"/>
        <end position="45"/>
    </location>
</feature>
<reference evidence="2" key="2">
    <citation type="journal article" date="2015" name="Data Brief">
        <title>Shoot transcriptome of the giant reed, Arundo donax.</title>
        <authorList>
            <person name="Barrero R.A."/>
            <person name="Guerrero F.D."/>
            <person name="Moolhuijzen P."/>
            <person name="Goolsby J.A."/>
            <person name="Tidwell J."/>
            <person name="Bellgard S.E."/>
            <person name="Bellgard M.I."/>
        </authorList>
    </citation>
    <scope>NUCLEOTIDE SEQUENCE</scope>
    <source>
        <tissue evidence="2">Shoot tissue taken approximately 20 cm above the soil surface</tissue>
    </source>
</reference>
<dbReference type="EMBL" id="GBRH01213050">
    <property type="protein sequence ID" value="JAD84845.1"/>
    <property type="molecule type" value="Transcribed_RNA"/>
</dbReference>
<sequence length="102" mass="11731">MCLQDMSFYRAQTGQSRKSKLTRFVVIIVQYNVVCSLQIICMISWLATPFYVGIVSSIYLQHLFALACSWRTLSSFSCCIIWTFVAFLVFVLYADLPYACVQ</sequence>
<keyword evidence="1" id="KW-0812">Transmembrane</keyword>
<evidence type="ECO:0000256" key="1">
    <source>
        <dbReference type="SAM" id="Phobius"/>
    </source>
</evidence>
<proteinExistence type="predicted"/>
<accession>A0A0A9DGT6</accession>
<feature type="transmembrane region" description="Helical" evidence="1">
    <location>
        <begin position="51"/>
        <end position="68"/>
    </location>
</feature>
<protein>
    <submittedName>
        <fullName evidence="2">LSM7-like</fullName>
    </submittedName>
</protein>
<keyword evidence="1" id="KW-1133">Transmembrane helix</keyword>
<feature type="transmembrane region" description="Helical" evidence="1">
    <location>
        <begin position="75"/>
        <end position="94"/>
    </location>
</feature>
<keyword evidence="1" id="KW-0472">Membrane</keyword>
<evidence type="ECO:0000313" key="2">
    <source>
        <dbReference type="EMBL" id="JAD84845.1"/>
    </source>
</evidence>
<dbReference type="AlphaFoldDB" id="A0A0A9DGT6"/>
<name>A0A0A9DGT6_ARUDO</name>